<dbReference type="GO" id="GO:0005737">
    <property type="term" value="C:cytoplasm"/>
    <property type="evidence" value="ECO:0007669"/>
    <property type="project" value="UniProtKB-SubCell"/>
</dbReference>
<dbReference type="NCBIfam" id="TIGR00043">
    <property type="entry name" value="rRNA maturation RNase YbeY"/>
    <property type="match status" value="1"/>
</dbReference>
<comment type="subcellular location">
    <subcellularLocation>
        <location evidence="8">Cytoplasm</location>
    </subcellularLocation>
</comment>
<dbReference type="PROSITE" id="PS01306">
    <property type="entry name" value="UPF0054"/>
    <property type="match status" value="1"/>
</dbReference>
<gene>
    <name evidence="8" type="primary">ybeY</name>
    <name evidence="9" type="ORF">BA177_13045</name>
</gene>
<dbReference type="HAMAP" id="MF_00009">
    <property type="entry name" value="Endoribonucl_YbeY"/>
    <property type="match status" value="1"/>
</dbReference>
<keyword evidence="5 8" id="KW-0255">Endonuclease</keyword>
<sequence length="163" mass="17988">MSAPLQVHLQVACGGDDLPDEAFVQRWLQAALEHVGYADERGCEIAVRLVDADEGRDLNNRYRQRDYATNVLSFAGSEEELLPEDEPVALGDLVLCPPVVLREAAEQNKRPADHWAHLLVHGTLHLLGYDHEAADDAAAMEKIEIGILATAGIRDPYQEQVRG</sequence>
<dbReference type="PANTHER" id="PTHR46986:SF1">
    <property type="entry name" value="ENDORIBONUCLEASE YBEY, CHLOROPLASTIC"/>
    <property type="match status" value="1"/>
</dbReference>
<evidence type="ECO:0000256" key="5">
    <source>
        <dbReference type="ARBA" id="ARBA00022759"/>
    </source>
</evidence>
<evidence type="ECO:0000313" key="9">
    <source>
        <dbReference type="EMBL" id="ANO52000.1"/>
    </source>
</evidence>
<comment type="cofactor">
    <cofactor evidence="8">
        <name>Zn(2+)</name>
        <dbReference type="ChEBI" id="CHEBI:29105"/>
    </cofactor>
    <text evidence="8">Binds 1 zinc ion.</text>
</comment>
<comment type="function">
    <text evidence="8">Single strand-specific metallo-endoribonuclease involved in late-stage 70S ribosome quality control and in maturation of the 3' terminus of the 16S rRNA.</text>
</comment>
<evidence type="ECO:0000256" key="6">
    <source>
        <dbReference type="ARBA" id="ARBA00022801"/>
    </source>
</evidence>
<keyword evidence="8" id="KW-0698">rRNA processing</keyword>
<dbReference type="GO" id="GO:0004521">
    <property type="term" value="F:RNA endonuclease activity"/>
    <property type="evidence" value="ECO:0007669"/>
    <property type="project" value="UniProtKB-UniRule"/>
</dbReference>
<dbReference type="SUPFAM" id="SSF55486">
    <property type="entry name" value="Metalloproteases ('zincins'), catalytic domain"/>
    <property type="match status" value="1"/>
</dbReference>
<evidence type="ECO:0000256" key="3">
    <source>
        <dbReference type="ARBA" id="ARBA00022722"/>
    </source>
</evidence>
<dbReference type="Gene3D" id="3.40.390.30">
    <property type="entry name" value="Metalloproteases ('zincins'), catalytic domain"/>
    <property type="match status" value="1"/>
</dbReference>
<dbReference type="AlphaFoldDB" id="A0A193LHJ7"/>
<dbReference type="InterPro" id="IPR020549">
    <property type="entry name" value="YbeY_CS"/>
</dbReference>
<dbReference type="Proteomes" id="UP000092695">
    <property type="component" value="Chromosome"/>
</dbReference>
<feature type="binding site" evidence="8">
    <location>
        <position position="131"/>
    </location>
    <ligand>
        <name>Zn(2+)</name>
        <dbReference type="ChEBI" id="CHEBI:29105"/>
        <note>catalytic</note>
    </ligand>
</feature>
<evidence type="ECO:0000313" key="10">
    <source>
        <dbReference type="Proteomes" id="UP000092695"/>
    </source>
</evidence>
<proteinExistence type="inferred from homology"/>
<protein>
    <recommendedName>
        <fullName evidence="8">Endoribonuclease YbeY</fullName>
        <ecNumber evidence="8">3.1.-.-</ecNumber>
    </recommendedName>
</protein>
<feature type="binding site" evidence="8">
    <location>
        <position position="125"/>
    </location>
    <ligand>
        <name>Zn(2+)</name>
        <dbReference type="ChEBI" id="CHEBI:29105"/>
        <note>catalytic</note>
    </ligand>
</feature>
<dbReference type="KEGG" id="woc:BA177_13045"/>
<dbReference type="GO" id="GO:0004222">
    <property type="term" value="F:metalloendopeptidase activity"/>
    <property type="evidence" value="ECO:0007669"/>
    <property type="project" value="InterPro"/>
</dbReference>
<dbReference type="EMBL" id="CP016268">
    <property type="protein sequence ID" value="ANO52000.1"/>
    <property type="molecule type" value="Genomic_DNA"/>
</dbReference>
<dbReference type="EC" id="3.1.-.-" evidence="8"/>
<dbReference type="Pfam" id="PF02130">
    <property type="entry name" value="YbeY"/>
    <property type="match status" value="1"/>
</dbReference>
<keyword evidence="3 8" id="KW-0540">Nuclease</keyword>
<feature type="binding site" evidence="8">
    <location>
        <position position="121"/>
    </location>
    <ligand>
        <name>Zn(2+)</name>
        <dbReference type="ChEBI" id="CHEBI:29105"/>
        <note>catalytic</note>
    </ligand>
</feature>
<evidence type="ECO:0000256" key="8">
    <source>
        <dbReference type="HAMAP-Rule" id="MF_00009"/>
    </source>
</evidence>
<evidence type="ECO:0000256" key="4">
    <source>
        <dbReference type="ARBA" id="ARBA00022723"/>
    </source>
</evidence>
<keyword evidence="10" id="KW-1185">Reference proteome</keyword>
<name>A0A193LHJ7_9GAMM</name>
<organism evidence="9 10">
    <name type="scientific">Woeseia oceani</name>
    <dbReference type="NCBI Taxonomy" id="1548547"/>
    <lineage>
        <taxon>Bacteria</taxon>
        <taxon>Pseudomonadati</taxon>
        <taxon>Pseudomonadota</taxon>
        <taxon>Gammaproteobacteria</taxon>
        <taxon>Woeseiales</taxon>
        <taxon>Woeseiaceae</taxon>
        <taxon>Woeseia</taxon>
    </lineage>
</organism>
<dbReference type="GO" id="GO:0008270">
    <property type="term" value="F:zinc ion binding"/>
    <property type="evidence" value="ECO:0007669"/>
    <property type="project" value="UniProtKB-UniRule"/>
</dbReference>
<keyword evidence="4 8" id="KW-0479">Metal-binding</keyword>
<dbReference type="STRING" id="1548547.BA177_13045"/>
<dbReference type="OrthoDB" id="9807740at2"/>
<accession>A0A193LHJ7</accession>
<keyword evidence="2 8" id="KW-0690">Ribosome biogenesis</keyword>
<keyword evidence="7 8" id="KW-0862">Zinc</keyword>
<evidence type="ECO:0000256" key="2">
    <source>
        <dbReference type="ARBA" id="ARBA00022517"/>
    </source>
</evidence>
<dbReference type="InterPro" id="IPR023091">
    <property type="entry name" value="MetalPrtase_cat_dom_sf_prd"/>
</dbReference>
<comment type="similarity">
    <text evidence="1 8">Belongs to the endoribonuclease YbeY family.</text>
</comment>
<dbReference type="InterPro" id="IPR002036">
    <property type="entry name" value="YbeY"/>
</dbReference>
<keyword evidence="6 8" id="KW-0378">Hydrolase</keyword>
<evidence type="ECO:0000256" key="7">
    <source>
        <dbReference type="ARBA" id="ARBA00022833"/>
    </source>
</evidence>
<dbReference type="PANTHER" id="PTHR46986">
    <property type="entry name" value="ENDORIBONUCLEASE YBEY, CHLOROPLASTIC"/>
    <property type="match status" value="1"/>
</dbReference>
<reference evidence="9 10" key="1">
    <citation type="submission" date="2016-06" db="EMBL/GenBank/DDBJ databases">
        <title>Complete genome sequence of a deep-branching marine Gamma Proteobacterium Woeseia oceani type strain XK5.</title>
        <authorList>
            <person name="Mu D."/>
            <person name="Du Z."/>
        </authorList>
    </citation>
    <scope>NUCLEOTIDE SEQUENCE [LARGE SCALE GENOMIC DNA]</scope>
    <source>
        <strain evidence="9 10">XK5</strain>
    </source>
</reference>
<evidence type="ECO:0000256" key="1">
    <source>
        <dbReference type="ARBA" id="ARBA00010875"/>
    </source>
</evidence>
<dbReference type="GO" id="GO:0006364">
    <property type="term" value="P:rRNA processing"/>
    <property type="evidence" value="ECO:0007669"/>
    <property type="project" value="UniProtKB-UniRule"/>
</dbReference>
<keyword evidence="8" id="KW-0963">Cytoplasm</keyword>